<proteinExistence type="predicted"/>
<evidence type="ECO:0008006" key="3">
    <source>
        <dbReference type="Google" id="ProtNLM"/>
    </source>
</evidence>
<reference evidence="2" key="1">
    <citation type="journal article" date="2019" name="Int. J. Syst. Evol. Microbiol.">
        <title>The Global Catalogue of Microorganisms (GCM) 10K type strain sequencing project: providing services to taxonomists for standard genome sequencing and annotation.</title>
        <authorList>
            <consortium name="The Broad Institute Genomics Platform"/>
            <consortium name="The Broad Institute Genome Sequencing Center for Infectious Disease"/>
            <person name="Wu L."/>
            <person name="Ma J."/>
        </authorList>
    </citation>
    <scope>NUCLEOTIDE SEQUENCE [LARGE SCALE GENOMIC DNA]</scope>
    <source>
        <strain evidence="2">CGMCC 1.10698</strain>
    </source>
</reference>
<dbReference type="EMBL" id="JBHSCQ010000022">
    <property type="protein sequence ID" value="MFC4266806.1"/>
    <property type="molecule type" value="Genomic_DNA"/>
</dbReference>
<accession>A0ABV8R362</accession>
<organism evidence="1 2">
    <name type="scientific">Arthrobacter cryoconiti</name>
    <dbReference type="NCBI Taxonomy" id="748907"/>
    <lineage>
        <taxon>Bacteria</taxon>
        <taxon>Bacillati</taxon>
        <taxon>Actinomycetota</taxon>
        <taxon>Actinomycetes</taxon>
        <taxon>Micrococcales</taxon>
        <taxon>Micrococcaceae</taxon>
        <taxon>Arthrobacter</taxon>
    </lineage>
</organism>
<dbReference type="RefSeq" id="WP_230065962.1">
    <property type="nucleotide sequence ID" value="NZ_BAABLL010000010.1"/>
</dbReference>
<sequence>MRTTHMMKAAGLVLAAVILGLLVVQGSYALWNKQASMAAGTVQAADFRISLTDTNASNTTDMTLPNGTAATLALSTSPIGVLVPGKPAYAGVAIANVTNASGDFTVQATMGTVSIQNDAGGLAGFLNVKAVAAASLDKCPDASLFTGVPTSALPSESIAKNSSTAICFQVMLAPTAPASTVGKSASISIPLLVTQKS</sequence>
<dbReference type="Proteomes" id="UP001595773">
    <property type="component" value="Unassembled WGS sequence"/>
</dbReference>
<evidence type="ECO:0000313" key="1">
    <source>
        <dbReference type="EMBL" id="MFC4266806.1"/>
    </source>
</evidence>
<protein>
    <recommendedName>
        <fullName evidence="3">Ribosomally synthesized peptide with SipW-like signal peptide</fullName>
    </recommendedName>
</protein>
<gene>
    <name evidence="1" type="ORF">ACFOW9_14445</name>
</gene>
<comment type="caution">
    <text evidence="1">The sequence shown here is derived from an EMBL/GenBank/DDBJ whole genome shotgun (WGS) entry which is preliminary data.</text>
</comment>
<keyword evidence="2" id="KW-1185">Reference proteome</keyword>
<name>A0ABV8R362_9MICC</name>
<evidence type="ECO:0000313" key="2">
    <source>
        <dbReference type="Proteomes" id="UP001595773"/>
    </source>
</evidence>